<evidence type="ECO:0000256" key="1">
    <source>
        <dbReference type="SAM" id="SignalP"/>
    </source>
</evidence>
<evidence type="ECO:0000313" key="3">
    <source>
        <dbReference type="Proteomes" id="UP000324832"/>
    </source>
</evidence>
<keyword evidence="3" id="KW-1185">Reference proteome</keyword>
<evidence type="ECO:0008006" key="4">
    <source>
        <dbReference type="Google" id="ProtNLM"/>
    </source>
</evidence>
<dbReference type="Proteomes" id="UP000324832">
    <property type="component" value="Unassembled WGS sequence"/>
</dbReference>
<reference evidence="2 3" key="1">
    <citation type="submission" date="2017-07" db="EMBL/GenBank/DDBJ databases">
        <authorList>
            <person name="Talla V."/>
            <person name="Backstrom N."/>
        </authorList>
    </citation>
    <scope>NUCLEOTIDE SEQUENCE [LARGE SCALE GENOMIC DNA]</scope>
</reference>
<keyword evidence="1" id="KW-0732">Signal</keyword>
<name>A0A5E4PLH8_9NEOP</name>
<gene>
    <name evidence="2" type="ORF">LSINAPIS_LOCUS19</name>
</gene>
<protein>
    <recommendedName>
        <fullName evidence="4">G-protein coupled receptors family 1 profile domain-containing protein</fullName>
    </recommendedName>
</protein>
<dbReference type="AlphaFoldDB" id="A0A5E4PLH8"/>
<organism evidence="2 3">
    <name type="scientific">Leptidea sinapis</name>
    <dbReference type="NCBI Taxonomy" id="189913"/>
    <lineage>
        <taxon>Eukaryota</taxon>
        <taxon>Metazoa</taxon>
        <taxon>Ecdysozoa</taxon>
        <taxon>Arthropoda</taxon>
        <taxon>Hexapoda</taxon>
        <taxon>Insecta</taxon>
        <taxon>Pterygota</taxon>
        <taxon>Neoptera</taxon>
        <taxon>Endopterygota</taxon>
        <taxon>Lepidoptera</taxon>
        <taxon>Glossata</taxon>
        <taxon>Ditrysia</taxon>
        <taxon>Papilionoidea</taxon>
        <taxon>Pieridae</taxon>
        <taxon>Dismorphiinae</taxon>
        <taxon>Leptidea</taxon>
    </lineage>
</organism>
<proteinExistence type="predicted"/>
<feature type="signal peptide" evidence="1">
    <location>
        <begin position="1"/>
        <end position="34"/>
    </location>
</feature>
<evidence type="ECO:0000313" key="2">
    <source>
        <dbReference type="EMBL" id="VVC86146.1"/>
    </source>
</evidence>
<accession>A0A5E4PLH8</accession>
<feature type="chain" id="PRO_5022806679" description="G-protein coupled receptors family 1 profile domain-containing protein" evidence="1">
    <location>
        <begin position="35"/>
        <end position="68"/>
    </location>
</feature>
<sequence>MRGSIKLFCVSTSLHNKSLCFLCLLFILCDLCNTETRSYQIIVSYWQPVPLPVLYCIYRKSEQTHIIG</sequence>
<dbReference type="EMBL" id="FZQP02000002">
    <property type="protein sequence ID" value="VVC86146.1"/>
    <property type="molecule type" value="Genomic_DNA"/>
</dbReference>